<dbReference type="CDD" id="cd17002">
    <property type="entry name" value="CID_RPRD1"/>
    <property type="match status" value="1"/>
</dbReference>
<dbReference type="SUPFAM" id="SSF48464">
    <property type="entry name" value="ENTH/VHS domain"/>
    <property type="match status" value="1"/>
</dbReference>
<keyword evidence="4" id="KW-0175">Coiled coil</keyword>
<dbReference type="AlphaFoldDB" id="A0A9N9RQG8"/>
<proteinExistence type="inferred from homology"/>
<evidence type="ECO:0000313" key="7">
    <source>
        <dbReference type="EMBL" id="CAG9800566.1"/>
    </source>
</evidence>
<evidence type="ECO:0000256" key="5">
    <source>
        <dbReference type="SAM" id="MobiDB-lite"/>
    </source>
</evidence>
<dbReference type="Pfam" id="PF16566">
    <property type="entry name" value="CREPT"/>
    <property type="match status" value="1"/>
</dbReference>
<evidence type="ECO:0000256" key="1">
    <source>
        <dbReference type="ARBA" id="ARBA00004123"/>
    </source>
</evidence>
<gene>
    <name evidence="7" type="ORF">CHIRRI_LOCUS3506</name>
</gene>
<dbReference type="Proteomes" id="UP001153620">
    <property type="component" value="Chromosome 1"/>
</dbReference>
<keyword evidence="2" id="KW-0539">Nucleus</keyword>
<dbReference type="GO" id="GO:0031124">
    <property type="term" value="P:mRNA 3'-end processing"/>
    <property type="evidence" value="ECO:0007669"/>
    <property type="project" value="TreeGrafter"/>
</dbReference>
<dbReference type="Pfam" id="PF04818">
    <property type="entry name" value="CID"/>
    <property type="match status" value="1"/>
</dbReference>
<dbReference type="OrthoDB" id="10069473at2759"/>
<dbReference type="PANTHER" id="PTHR12460">
    <property type="entry name" value="CYCLIN-DEPENDENT KINASE INHIBITOR-RELATED PROTEIN"/>
    <property type="match status" value="1"/>
</dbReference>
<dbReference type="SMART" id="SM00582">
    <property type="entry name" value="RPR"/>
    <property type="match status" value="1"/>
</dbReference>
<dbReference type="GO" id="GO:0042802">
    <property type="term" value="F:identical protein binding"/>
    <property type="evidence" value="ECO:0007669"/>
    <property type="project" value="UniProtKB-ARBA"/>
</dbReference>
<organism evidence="7 8">
    <name type="scientific">Chironomus riparius</name>
    <dbReference type="NCBI Taxonomy" id="315576"/>
    <lineage>
        <taxon>Eukaryota</taxon>
        <taxon>Metazoa</taxon>
        <taxon>Ecdysozoa</taxon>
        <taxon>Arthropoda</taxon>
        <taxon>Hexapoda</taxon>
        <taxon>Insecta</taxon>
        <taxon>Pterygota</taxon>
        <taxon>Neoptera</taxon>
        <taxon>Endopterygota</taxon>
        <taxon>Diptera</taxon>
        <taxon>Nematocera</taxon>
        <taxon>Chironomoidea</taxon>
        <taxon>Chironomidae</taxon>
        <taxon>Chironominae</taxon>
        <taxon>Chironomus</taxon>
    </lineage>
</organism>
<dbReference type="InterPro" id="IPR032337">
    <property type="entry name" value="RPRD1A/B_C"/>
</dbReference>
<feature type="coiled-coil region" evidence="4">
    <location>
        <begin position="282"/>
        <end position="341"/>
    </location>
</feature>
<feature type="region of interest" description="Disordered" evidence="5">
    <location>
        <begin position="130"/>
        <end position="200"/>
    </location>
</feature>
<dbReference type="GO" id="GO:0001111">
    <property type="term" value="P:RNA polymerase II promoter clearance"/>
    <property type="evidence" value="ECO:0007669"/>
    <property type="project" value="UniProtKB-ARBA"/>
</dbReference>
<comment type="similarity">
    <text evidence="3">Belongs to the UPF0400 (RTT103) family.</text>
</comment>
<reference evidence="7" key="1">
    <citation type="submission" date="2022-01" db="EMBL/GenBank/DDBJ databases">
        <authorList>
            <person name="King R."/>
        </authorList>
    </citation>
    <scope>NUCLEOTIDE SEQUENCE</scope>
</reference>
<dbReference type="PROSITE" id="PS51391">
    <property type="entry name" value="CID"/>
    <property type="match status" value="1"/>
</dbReference>
<feature type="domain" description="CID" evidence="6">
    <location>
        <begin position="1"/>
        <end position="134"/>
    </location>
</feature>
<feature type="compositionally biased region" description="Low complexity" evidence="5">
    <location>
        <begin position="132"/>
        <end position="156"/>
    </location>
</feature>
<reference evidence="7" key="2">
    <citation type="submission" date="2022-10" db="EMBL/GenBank/DDBJ databases">
        <authorList>
            <consortium name="ENA_rothamsted_submissions"/>
            <consortium name="culmorum"/>
            <person name="King R."/>
        </authorList>
    </citation>
    <scope>NUCLEOTIDE SEQUENCE</scope>
</reference>
<accession>A0A9N9RQG8</accession>
<dbReference type="FunFam" id="1.25.40.90:FF:000007">
    <property type="entry name" value="Regulation of nuclear pre-mRNA domain-containing protein 1B"/>
    <property type="match status" value="1"/>
</dbReference>
<evidence type="ECO:0000256" key="4">
    <source>
        <dbReference type="SAM" id="Coils"/>
    </source>
</evidence>
<evidence type="ECO:0000256" key="3">
    <source>
        <dbReference type="ARBA" id="ARBA00034310"/>
    </source>
</evidence>
<dbReference type="Gene3D" id="1.25.40.90">
    <property type="match status" value="1"/>
</dbReference>
<dbReference type="GO" id="GO:0097550">
    <property type="term" value="C:transcription preinitiation complex"/>
    <property type="evidence" value="ECO:0007669"/>
    <property type="project" value="UniProtKB-ARBA"/>
</dbReference>
<keyword evidence="8" id="KW-1185">Reference proteome</keyword>
<name>A0A9N9RQG8_9DIPT</name>
<protein>
    <recommendedName>
        <fullName evidence="6">CID domain-containing protein</fullName>
    </recommendedName>
</protein>
<comment type="subcellular location">
    <subcellularLocation>
        <location evidence="1">Nucleus</location>
    </subcellularLocation>
</comment>
<dbReference type="Gene3D" id="6.10.250.2560">
    <property type="match status" value="1"/>
</dbReference>
<dbReference type="GO" id="GO:0005654">
    <property type="term" value="C:nucleoplasm"/>
    <property type="evidence" value="ECO:0007669"/>
    <property type="project" value="UniProtKB-ARBA"/>
</dbReference>
<evidence type="ECO:0000313" key="8">
    <source>
        <dbReference type="Proteomes" id="UP001153620"/>
    </source>
</evidence>
<evidence type="ECO:0000259" key="6">
    <source>
        <dbReference type="PROSITE" id="PS51391"/>
    </source>
</evidence>
<dbReference type="PANTHER" id="PTHR12460:SF0">
    <property type="entry name" value="CID DOMAIN-CONTAINING PROTEIN-RELATED"/>
    <property type="match status" value="1"/>
</dbReference>
<dbReference type="EMBL" id="OU895877">
    <property type="protein sequence ID" value="CAG9800566.1"/>
    <property type="molecule type" value="Genomic_DNA"/>
</dbReference>
<dbReference type="InterPro" id="IPR008942">
    <property type="entry name" value="ENTH_VHS"/>
</dbReference>
<sequence>MSAFTESVLIKKLGDLNTSSQSIQTLSLWLIHHRKHNEKIVSIWMKELSKAPANRKLVFMYLANDVIQNSKKKGPEFGNSFATILPKAFKDISHKCSDDKTFNSLSRILNIWGERGVYDSSKIKEYTSNLRVTGSTSSVKSSGSSSSAKNSGSATNDKPKEELTPKSSSSSSSRKRKATDEHASNTSNGSDKKSSKVPTPSKAKILEVNGEKHITLSPTKQIIGDPPEPDELIKMLESLEEAASSDAATREKITRLPPEVSSLDALSKLEDKEAAAKLHLKVNEAVQLLKDYNSRLAAEMNERNKLTVMLKDFQKEQQELLAQAEQRLEEYTTKLDKVKEVQSEIKNHLAKLPDISFANLPDFTGNFASLPSAADLFNVHH</sequence>
<evidence type="ECO:0000256" key="2">
    <source>
        <dbReference type="ARBA" id="ARBA00023242"/>
    </source>
</evidence>
<dbReference type="InterPro" id="IPR006569">
    <property type="entry name" value="CID_dom"/>
</dbReference>
<dbReference type="GO" id="GO:0000993">
    <property type="term" value="F:RNA polymerase II complex binding"/>
    <property type="evidence" value="ECO:0007669"/>
    <property type="project" value="TreeGrafter"/>
</dbReference>